<evidence type="ECO:0000256" key="2">
    <source>
        <dbReference type="ARBA" id="ARBA00022692"/>
    </source>
</evidence>
<sequence length="1242" mass="129315">MRWFLVACLVFLQTLAASAQEDKDRITRYLEEALSGAGRQVVVEGFRGALSSRATMDRLTIADDDGIWLTLTDAVLDWNRTAVLGGRIEINELSAAQIDLPRIPSGGDTASPEARAFSLPELPVSVRIDKIAVQRVVLGETVIGIPAVAAINGNMELADGQGNANLQITRLEGPRGEFTLAAGYSNLTKELSVDLNLTEAENGLAANLLNLPGKPALELIVNGAAPIDDYTADVVLRSGGQERLVGQVSTQAADTADTDPRLIRVDIAGDLAPLFVPQYQAFFGPEVALKSRIALYPDGRVTLDELSATSAALRLNGTFSLSANGLPEAFRLDAALLDPDGAPVLLPMSGPETRVGMALITASFDSAKGDAWTLVGDLKELRRDEVTLEALQLETSGTIRNGTARQVTARIDASAQGVVLTDPKLQQALGSLIDLGADIVWQEGAPIRFENLDLVASGLNLSGDGTLDGLDSNLTLDGTIRASVQDLSRLSALAGQDLRGAIKADLAGQATLLTGAFDLALTATGDDLSVGMADLDDLLSGSSQLDLSALRTTEGLTIRRANIALRGLSASGAGKVATEQGELTVQGALQASIQDLSRLSALAKRDLRGSLDADLDGKATLTTGAFDLTLSTTGNDLAVGIADVDDLLVGPSRLDVSALRDATGLTLRQAQVTTRGLSANGAGRVASGDSDVTFSADLARTEGFAPSLTGPSRVSGRAVQNAEGWRVTLDGTAPRAITLTADLDLPTKGDPSATFDARIGSLAWVAPELAGPGSIRGRAQRSGSQWVVDTTASGPGGITADLAGQIAQDAKTAALGVTGRLPLGLANRRLGANSVQGMAQVDLRLDGPLTLSSLSGQITTSDSRLAVPALRNALKGIEATVTLNAGQADFDARGKLDSGGTIRTDGRVRLQAPFVTEAEVILKGVKITDPELYETHANGTLRLSGSAPANLALSGQLVLDETEIRVPSTGIGSYGAVPDITHLNEPGGVRRTRSYAGLLDVTGAAENGGGVAVGLDVEIVALNRIFVRGRGLDAELGGQLRLTGSSADVIPQGRFDLIRGRLDILGKRLILEEGSARLQGDLVPMLRLVARTTADDTVVYVTIEGPADSPEIKFESDPALPEDEVLARLLFGRGVSSISALQAVQLASAVATLAGQGGVGIVERLRQTTGFDDLDVTTDENGAATLRVGKYISENAYTDVEIDSSGQSRINLNLDLTPSTKLRGQVGSDGGTGIGLFFERDY</sequence>
<name>A0ABY8QG94_9RHOB</name>
<keyword evidence="5" id="KW-0732">Signal</keyword>
<keyword evidence="4" id="KW-0472">Membrane</keyword>
<evidence type="ECO:0000313" key="8">
    <source>
        <dbReference type="Proteomes" id="UP001241605"/>
    </source>
</evidence>
<dbReference type="InterPro" id="IPR007452">
    <property type="entry name" value="TamB_C"/>
</dbReference>
<keyword evidence="3" id="KW-1133">Transmembrane helix</keyword>
<evidence type="ECO:0000256" key="4">
    <source>
        <dbReference type="ARBA" id="ARBA00023136"/>
    </source>
</evidence>
<dbReference type="EMBL" id="CP124616">
    <property type="protein sequence ID" value="WGW03615.1"/>
    <property type="molecule type" value="Genomic_DNA"/>
</dbReference>
<evidence type="ECO:0000256" key="3">
    <source>
        <dbReference type="ARBA" id="ARBA00022989"/>
    </source>
</evidence>
<dbReference type="Proteomes" id="UP001241605">
    <property type="component" value="Chromosome"/>
</dbReference>
<dbReference type="PANTHER" id="PTHR36985:SF1">
    <property type="entry name" value="TRANSLOCATION AND ASSEMBLY MODULE SUBUNIT TAMB"/>
    <property type="match status" value="1"/>
</dbReference>
<evidence type="ECO:0000256" key="1">
    <source>
        <dbReference type="ARBA" id="ARBA00004167"/>
    </source>
</evidence>
<dbReference type="RefSeq" id="WP_282300245.1">
    <property type="nucleotide sequence ID" value="NZ_CP124616.1"/>
</dbReference>
<evidence type="ECO:0000256" key="5">
    <source>
        <dbReference type="SAM" id="SignalP"/>
    </source>
</evidence>
<dbReference type="Pfam" id="PF04357">
    <property type="entry name" value="TamB"/>
    <property type="match status" value="1"/>
</dbReference>
<feature type="chain" id="PRO_5045819498" evidence="5">
    <location>
        <begin position="20"/>
        <end position="1242"/>
    </location>
</feature>
<feature type="domain" description="Translocation and assembly module TamB C-terminal" evidence="6">
    <location>
        <begin position="895"/>
        <end position="1242"/>
    </location>
</feature>
<feature type="signal peptide" evidence="5">
    <location>
        <begin position="1"/>
        <end position="19"/>
    </location>
</feature>
<keyword evidence="2" id="KW-0812">Transmembrane</keyword>
<organism evidence="7 8">
    <name type="scientific">Tropicibacter oceani</name>
    <dbReference type="NCBI Taxonomy" id="3058420"/>
    <lineage>
        <taxon>Bacteria</taxon>
        <taxon>Pseudomonadati</taxon>
        <taxon>Pseudomonadota</taxon>
        <taxon>Alphaproteobacteria</taxon>
        <taxon>Rhodobacterales</taxon>
        <taxon>Roseobacteraceae</taxon>
        <taxon>Tropicibacter</taxon>
    </lineage>
</organism>
<accession>A0ABY8QG94</accession>
<protein>
    <submittedName>
        <fullName evidence="7">Translocation/assembly module TamB domain-containing protein</fullName>
    </submittedName>
</protein>
<dbReference type="PANTHER" id="PTHR36985">
    <property type="entry name" value="TRANSLOCATION AND ASSEMBLY MODULE SUBUNIT TAMB"/>
    <property type="match status" value="1"/>
</dbReference>
<comment type="subcellular location">
    <subcellularLocation>
        <location evidence="1">Membrane</location>
        <topology evidence="1">Single-pass membrane protein</topology>
    </subcellularLocation>
</comment>
<keyword evidence="8" id="KW-1185">Reference proteome</keyword>
<reference evidence="7 8" key="1">
    <citation type="submission" date="2023-05" db="EMBL/GenBank/DDBJ databases">
        <title>YMD87, complete Genome.</title>
        <authorList>
            <person name="Zhang J."/>
            <person name="Xu X."/>
        </authorList>
    </citation>
    <scope>NUCLEOTIDE SEQUENCE [LARGE SCALE GENOMIC DNA]</scope>
    <source>
        <strain evidence="7 8">YMD87</strain>
    </source>
</reference>
<evidence type="ECO:0000259" key="6">
    <source>
        <dbReference type="Pfam" id="PF04357"/>
    </source>
</evidence>
<gene>
    <name evidence="7" type="ORF">QF118_17080</name>
</gene>
<evidence type="ECO:0000313" key="7">
    <source>
        <dbReference type="EMBL" id="WGW03615.1"/>
    </source>
</evidence>
<proteinExistence type="predicted"/>